<name>W7L341_CYTFI</name>
<sequence length="881" mass="102257">MVHTIKKHILALLIMIGAVFIIHIYFLLSGSYYSPHKSDAGKQFVFFRYFLHQLFSDGEFFWSWKYGLGGDIWGQFAYYYASSVFFWISMLFDIQNIKDVLSLNLAFSFIKTFLAMAFVYGLLQYKQRSRTGSILAGLLYGGVIFFSVYSLRVDYMAEAFIWLPLVILGYEIYLKKQNPICFILGVFLIVITNFYFAFITSIYINLYCVFVYLRNHRQYRFKTFIRHYSKMVFYYGIGFGMAGISFLPSVYAFLHADRFFQDYQIPLLFDLKTYKSFFFTLFFPGEFPITELFNYTLAMPLLVFVLLAAGMTLHRWESRIYAAFSGFFLLLYFLPYSYSFFNGLSAMQPRWLYLFVFTVSLAIAFIYDDLRLETKNMKRTGIIVGSGITIFGSVILKNELTGNPARMVDVWIMLLGMVGVLLLLISRKVPQRFTSAGLVAVMLCHIGTANYHFFTEHLGPYSEQAAKHEMNFTNSGYDNEDEKEIAAYLKKRDAGLYRVTWMNQLESNTPMLYGFNGFSTYQSLVSANIHQFMKERFNILQPVDSPSIFHNLDERQYLETALSNKFYIIPEANGYRPFGYQLVQTMNGFNIYENEYFLPFGYLLEYGINQSKFENLSPPEKDQLLFSAAVAEDLEKMNLLPMDEEKLDTKLVHQGFEGVELHDIKREGSTFRASGEKAYLNLKIDKPEEPGELLVELKVKSLENKQFTAKVNGKQFVKRSPKDKYAYPKETFLVKINPHLIKENIHIFLSEGRYEIDQLKVYFNSYKNYESLAEERVNQSFQVEEYSESSVKGQIQAERDSMLFFPIPYSEGWTIEVDGKQVPFHEVTYSFIGVPVEKGSHEVVLAYKTPYFNLGLSVSVISLAVFLTVIILHRRRKTAGS</sequence>
<evidence type="ECO:0000256" key="1">
    <source>
        <dbReference type="SAM" id="Phobius"/>
    </source>
</evidence>
<feature type="transmembrane region" description="Helical" evidence="1">
    <location>
        <begin position="129"/>
        <end position="148"/>
    </location>
</feature>
<dbReference type="EMBL" id="APVL01000012">
    <property type="protein sequence ID" value="EWG10036.1"/>
    <property type="molecule type" value="Genomic_DNA"/>
</dbReference>
<reference evidence="3" key="1">
    <citation type="submission" date="2013-03" db="EMBL/GenBank/DDBJ databases">
        <title>Draft genome sequence of Bacillus firmus DS1.</title>
        <authorList>
            <person name="Peng D."/>
            <person name="Zhu L."/>
            <person name="Sun M."/>
        </authorList>
    </citation>
    <scope>NUCLEOTIDE SEQUENCE [LARGE SCALE GENOMIC DNA]</scope>
    <source>
        <strain evidence="3">DS1</strain>
    </source>
</reference>
<feature type="transmembrane region" description="Helical" evidence="1">
    <location>
        <begin position="155"/>
        <end position="174"/>
    </location>
</feature>
<gene>
    <name evidence="2" type="ORF">PBF_16694</name>
</gene>
<comment type="caution">
    <text evidence="2">The sequence shown here is derived from an EMBL/GenBank/DDBJ whole genome shotgun (WGS) entry which is preliminary data.</text>
</comment>
<reference evidence="2 3" key="2">
    <citation type="journal article" date="2016" name="Sci. Rep.">
        <title>A novel serine protease, Sep1, from Bacillus firmus DS-1 has nematicidal activity and degrades multiple intestinal-associated nematode proteins.</title>
        <authorList>
            <person name="Geng C."/>
            <person name="Nie X."/>
            <person name="Tang Z."/>
            <person name="Zhang Y."/>
            <person name="Lin J."/>
            <person name="Sun M."/>
            <person name="Peng D."/>
        </authorList>
    </citation>
    <scope>NUCLEOTIDE SEQUENCE [LARGE SCALE GENOMIC DNA]</scope>
    <source>
        <strain evidence="2 3">DS1</strain>
    </source>
</reference>
<feature type="transmembrane region" description="Helical" evidence="1">
    <location>
        <begin position="320"/>
        <end position="338"/>
    </location>
</feature>
<dbReference type="PANTHER" id="PTHR38454:SF1">
    <property type="entry name" value="INTEGRAL MEMBRANE PROTEIN"/>
    <property type="match status" value="1"/>
</dbReference>
<feature type="transmembrane region" description="Helical" evidence="1">
    <location>
        <begin position="101"/>
        <end position="123"/>
    </location>
</feature>
<feature type="transmembrane region" description="Helical" evidence="1">
    <location>
        <begin position="379"/>
        <end position="396"/>
    </location>
</feature>
<feature type="transmembrane region" description="Helical" evidence="1">
    <location>
        <begin position="233"/>
        <end position="254"/>
    </location>
</feature>
<feature type="transmembrane region" description="Helical" evidence="1">
    <location>
        <begin position="433"/>
        <end position="454"/>
    </location>
</feature>
<feature type="transmembrane region" description="Helical" evidence="1">
    <location>
        <begin position="408"/>
        <end position="426"/>
    </location>
</feature>
<feature type="transmembrane region" description="Helical" evidence="1">
    <location>
        <begin position="76"/>
        <end position="94"/>
    </location>
</feature>
<dbReference type="eggNOG" id="COG4485">
    <property type="taxonomic scope" value="Bacteria"/>
</dbReference>
<feature type="transmembrane region" description="Helical" evidence="1">
    <location>
        <begin position="350"/>
        <end position="367"/>
    </location>
</feature>
<evidence type="ECO:0000313" key="3">
    <source>
        <dbReference type="Proteomes" id="UP000019270"/>
    </source>
</evidence>
<keyword evidence="1" id="KW-1133">Transmembrane helix</keyword>
<dbReference type="RefSeq" id="WP_035331077.1">
    <property type="nucleotide sequence ID" value="NZ_APVL01000012.1"/>
</dbReference>
<keyword evidence="1" id="KW-0812">Transmembrane</keyword>
<dbReference type="PANTHER" id="PTHR38454">
    <property type="entry name" value="INTEGRAL MEMBRANE PROTEIN-RELATED"/>
    <property type="match status" value="1"/>
</dbReference>
<dbReference type="Pfam" id="PF09586">
    <property type="entry name" value="YfhO"/>
    <property type="match status" value="1"/>
</dbReference>
<dbReference type="OrthoDB" id="9815466at2"/>
<evidence type="ECO:0000313" key="2">
    <source>
        <dbReference type="EMBL" id="EWG10036.1"/>
    </source>
</evidence>
<dbReference type="PATRIC" id="fig|1307436.3.peg.3582"/>
<accession>W7L341</accession>
<proteinExistence type="predicted"/>
<dbReference type="Proteomes" id="UP000019270">
    <property type="component" value="Unassembled WGS sequence"/>
</dbReference>
<feature type="transmembrane region" description="Helical" evidence="1">
    <location>
        <begin position="292"/>
        <end position="313"/>
    </location>
</feature>
<keyword evidence="1" id="KW-0472">Membrane</keyword>
<feature type="transmembrane region" description="Helical" evidence="1">
    <location>
        <begin position="9"/>
        <end position="28"/>
    </location>
</feature>
<protein>
    <submittedName>
        <fullName evidence="2">Multidrug resistance protein B</fullName>
    </submittedName>
</protein>
<dbReference type="AlphaFoldDB" id="W7L341"/>
<dbReference type="InterPro" id="IPR018580">
    <property type="entry name" value="Uncharacterised_YfhO"/>
</dbReference>
<organism evidence="2 3">
    <name type="scientific">Cytobacillus firmus DS1</name>
    <dbReference type="NCBI Taxonomy" id="1307436"/>
    <lineage>
        <taxon>Bacteria</taxon>
        <taxon>Bacillati</taxon>
        <taxon>Bacillota</taxon>
        <taxon>Bacilli</taxon>
        <taxon>Bacillales</taxon>
        <taxon>Bacillaceae</taxon>
        <taxon>Cytobacillus</taxon>
    </lineage>
</organism>
<feature type="transmembrane region" description="Helical" evidence="1">
    <location>
        <begin position="180"/>
        <end position="213"/>
    </location>
</feature>
<feature type="transmembrane region" description="Helical" evidence="1">
    <location>
        <begin position="851"/>
        <end position="872"/>
    </location>
</feature>